<dbReference type="InterPro" id="IPR000531">
    <property type="entry name" value="Beta-barrel_TonB"/>
</dbReference>
<evidence type="ECO:0000313" key="7">
    <source>
        <dbReference type="EMBL" id="QDH17954.1"/>
    </source>
</evidence>
<comment type="subcellular location">
    <subcellularLocation>
        <location evidence="1 4">Cell outer membrane</location>
    </subcellularLocation>
</comment>
<dbReference type="EMBL" id="CP038141">
    <property type="protein sequence ID" value="QDH17954.1"/>
    <property type="molecule type" value="Genomic_DNA"/>
</dbReference>
<dbReference type="GO" id="GO:0009279">
    <property type="term" value="C:cell outer membrane"/>
    <property type="evidence" value="ECO:0007669"/>
    <property type="project" value="UniProtKB-SubCell"/>
</dbReference>
<dbReference type="InterPro" id="IPR037066">
    <property type="entry name" value="Plug_dom_sf"/>
</dbReference>
<dbReference type="InterPro" id="IPR012910">
    <property type="entry name" value="Plug_dom"/>
</dbReference>
<dbReference type="PANTHER" id="PTHR47234:SF2">
    <property type="entry name" value="TONB-DEPENDENT RECEPTOR"/>
    <property type="match status" value="1"/>
</dbReference>
<name>A0A4Y6ULM0_9PROT</name>
<evidence type="ECO:0000313" key="8">
    <source>
        <dbReference type="Proteomes" id="UP000316313"/>
    </source>
</evidence>
<dbReference type="Proteomes" id="UP000316313">
    <property type="component" value="Chromosome"/>
</dbReference>
<sequence>MAGSSITAAQIHRRGYTDLGIALMRENTAFTVGNNSPIGNQNSNGMGAGQSFVSLLGLGSQRTLTLVDGMRVVGAASASPFGAGSGSQVDVSDIPISLIKRIDTKLGGAGAAYGADAVAGVVNYQLDDHFKGVDINAQGNWTQNLDEPQERVSFKAGTGFDHDRGGVVFDFEWRQAAGLLANQRPDVLGANAANYNQPPIGSNNPYNKTIIAAQRGVQATTTGIPMYDGSGGNFPVNFPGINNGGTGILNSQGQNLIFSQNGKALIPLTYNRLLQDGYTAQGGNGYNPSDFTQLYTPSHKYNFTTLGHYDITDHIHATWQAWYVKGSAASKVPSGIINSSYENGSSTIPLTQDSWLANRANNAASVVNGPLALNTNNPYLTADERSTIMNALSANGMPTNTFYMSRMMNDLGLGMFRTDSQMMRFQGGLNGDFKALNRQFNWSLRGVYGRYIEDDYSPSLVIQNFTNALNATTDAQGQIICAPGYSNASVRTGSSSCSPLNPFGYNQMSEASRDYVIANAHSKNINAQRDLQAEINSTLFHLPAGNIRWDLGYEHRREGYNYIPGSYNQGEDMGGGVYQQYGYTIPMAGASGSYYTHEAFGELDIPLIAPHMNIPGVYNLSATANGRFIHNSVAGNYWTYMFGGSWWFTSDVGISGNYAQSVRNPSVTELFSPLTTGYDSGTDPCSDLGVGKGPNPAIRAANCAASGMGTPFHSNINYNSILGTSGGNSHLRNEVSDSYTLSMDLHPHFVHGFNMTTSFVDVKVKQEVNSLGLDQLMAACYDSRTYCDTFTRDSNHQVTGFSEGYFNIGQQHMRVLQTNMSYFFPLRRLGVSDSFGSVLLSGNYSHYLGNTQVIGQSTYQLTGTTQSPKDLFTLNFNYMRGPLTFQWQTIWNGPSHNYVQVNALAYEFNKRPSFAYYNMTIGYDITKNISANFMINNITNAMPKYPRTVNMSRYFDALIGRSFQMNVGVHF</sequence>
<comment type="similarity">
    <text evidence="4">Belongs to the TonB-dependent receptor family.</text>
</comment>
<dbReference type="Gene3D" id="2.170.130.10">
    <property type="entry name" value="TonB-dependent receptor, plug domain"/>
    <property type="match status" value="1"/>
</dbReference>
<protein>
    <submittedName>
        <fullName evidence="7">TonB-dependent receptor</fullName>
    </submittedName>
</protein>
<organism evidence="7 8">
    <name type="scientific">Swingsia samuiensis</name>
    <dbReference type="NCBI Taxonomy" id="1293412"/>
    <lineage>
        <taxon>Bacteria</taxon>
        <taxon>Pseudomonadati</taxon>
        <taxon>Pseudomonadota</taxon>
        <taxon>Alphaproteobacteria</taxon>
        <taxon>Acetobacterales</taxon>
        <taxon>Acetobacteraceae</taxon>
        <taxon>Swingsia</taxon>
    </lineage>
</organism>
<evidence type="ECO:0000256" key="4">
    <source>
        <dbReference type="RuleBase" id="RU003357"/>
    </source>
</evidence>
<dbReference type="Gene3D" id="2.40.170.20">
    <property type="entry name" value="TonB-dependent receptor, beta-barrel domain"/>
    <property type="match status" value="1"/>
</dbReference>
<gene>
    <name evidence="7" type="ORF">E3D00_02550</name>
</gene>
<dbReference type="AlphaFoldDB" id="A0A4Y6ULM0"/>
<accession>A0A4Y6ULM0</accession>
<keyword evidence="3" id="KW-0998">Cell outer membrane</keyword>
<dbReference type="SUPFAM" id="SSF56935">
    <property type="entry name" value="Porins"/>
    <property type="match status" value="1"/>
</dbReference>
<keyword evidence="8" id="KW-1185">Reference proteome</keyword>
<evidence type="ECO:0000256" key="1">
    <source>
        <dbReference type="ARBA" id="ARBA00004442"/>
    </source>
</evidence>
<dbReference type="OrthoDB" id="7051241at2"/>
<reference evidence="7 8" key="1">
    <citation type="submission" date="2019-03" db="EMBL/GenBank/DDBJ databases">
        <title>The complete genome sequence of Swingsia samuiensis NBRC107927(T).</title>
        <authorList>
            <person name="Chua K.-O."/>
            <person name="Chan K.-G."/>
            <person name="See-Too W.-S."/>
        </authorList>
    </citation>
    <scope>NUCLEOTIDE SEQUENCE [LARGE SCALE GENOMIC DNA]</scope>
    <source>
        <strain evidence="7 8">AH83</strain>
    </source>
</reference>
<keyword evidence="4" id="KW-0798">TonB box</keyword>
<evidence type="ECO:0000256" key="3">
    <source>
        <dbReference type="ARBA" id="ARBA00023237"/>
    </source>
</evidence>
<keyword evidence="7" id="KW-0675">Receptor</keyword>
<dbReference type="Pfam" id="PF07715">
    <property type="entry name" value="Plug"/>
    <property type="match status" value="1"/>
</dbReference>
<evidence type="ECO:0000259" key="5">
    <source>
        <dbReference type="Pfam" id="PF00593"/>
    </source>
</evidence>
<dbReference type="Pfam" id="PF00593">
    <property type="entry name" value="TonB_dep_Rec_b-barrel"/>
    <property type="match status" value="1"/>
</dbReference>
<dbReference type="InterPro" id="IPR036942">
    <property type="entry name" value="Beta-barrel_TonB_sf"/>
</dbReference>
<dbReference type="PANTHER" id="PTHR47234">
    <property type="match status" value="1"/>
</dbReference>
<keyword evidence="2 4" id="KW-0472">Membrane</keyword>
<feature type="domain" description="TonB-dependent receptor-like beta-barrel" evidence="5">
    <location>
        <begin position="378"/>
        <end position="938"/>
    </location>
</feature>
<evidence type="ECO:0000259" key="6">
    <source>
        <dbReference type="Pfam" id="PF07715"/>
    </source>
</evidence>
<feature type="domain" description="TonB-dependent receptor plug" evidence="6">
    <location>
        <begin position="4"/>
        <end position="121"/>
    </location>
</feature>
<evidence type="ECO:0000256" key="2">
    <source>
        <dbReference type="ARBA" id="ARBA00023136"/>
    </source>
</evidence>
<proteinExistence type="inferred from homology"/>
<dbReference type="KEGG" id="ssam:E3D00_02550"/>